<sequence>MVNITIADVAAKAGVSLATVSRVLNSRDGSIKISEKTRQKVLQSAQELGYQINPFAAALRSKRSGVIGAIIRDIHDPFLSLLVREVQKAAHDKGMEMLMGHADYDAHTAERQLHFMINHWFDGLVLIGNLSTHSLLERSKQSGPPIVSITGDSSLPIPQVRTDDAKGVHLALDHLIELGHHSIGFLGNLEHGGVRTRLRAFKDYLQHRGFEPDESHILDARDRFTAFERSKALFECRKTPSALFCASDQYALSAIRAAWYLNKRIPDDLSIIGFDDIEEAADSFPPLTTVKQPARELAITAIDLLTGFIDGTLDTIAQSESVVEPQLIIRQTTATRV</sequence>
<dbReference type="GO" id="GO:0000976">
    <property type="term" value="F:transcription cis-regulatory region binding"/>
    <property type="evidence" value="ECO:0007669"/>
    <property type="project" value="TreeGrafter"/>
</dbReference>
<dbReference type="SUPFAM" id="SSF53822">
    <property type="entry name" value="Periplasmic binding protein-like I"/>
    <property type="match status" value="1"/>
</dbReference>
<dbReference type="InterPro" id="IPR028082">
    <property type="entry name" value="Peripla_BP_I"/>
</dbReference>
<evidence type="ECO:0000313" key="6">
    <source>
        <dbReference type="Proteomes" id="UP000187172"/>
    </source>
</evidence>
<dbReference type="PROSITE" id="PS50932">
    <property type="entry name" value="HTH_LACI_2"/>
    <property type="match status" value="1"/>
</dbReference>
<dbReference type="PROSITE" id="PS00356">
    <property type="entry name" value="HTH_LACI_1"/>
    <property type="match status" value="1"/>
</dbReference>
<dbReference type="PRINTS" id="PR00036">
    <property type="entry name" value="HTHLACI"/>
</dbReference>
<evidence type="ECO:0000259" key="4">
    <source>
        <dbReference type="PROSITE" id="PS50932"/>
    </source>
</evidence>
<dbReference type="Pfam" id="PF13377">
    <property type="entry name" value="Peripla_BP_3"/>
    <property type="match status" value="1"/>
</dbReference>
<keyword evidence="3" id="KW-0804">Transcription</keyword>
<reference evidence="5 6" key="1">
    <citation type="submission" date="2016-11" db="EMBL/GenBank/DDBJ databases">
        <title>Paenibacillus species isolates.</title>
        <authorList>
            <person name="Beno S.M."/>
        </authorList>
    </citation>
    <scope>NUCLEOTIDE SEQUENCE [LARGE SCALE GENOMIC DNA]</scope>
    <source>
        <strain evidence="5 6">FSL R5-0378</strain>
    </source>
</reference>
<dbReference type="PANTHER" id="PTHR30146:SF109">
    <property type="entry name" value="HTH-TYPE TRANSCRIPTIONAL REGULATOR GALS"/>
    <property type="match status" value="1"/>
</dbReference>
<evidence type="ECO:0000256" key="3">
    <source>
        <dbReference type="ARBA" id="ARBA00023163"/>
    </source>
</evidence>
<gene>
    <name evidence="5" type="ORF">BK138_02075</name>
</gene>
<dbReference type="Gene3D" id="3.40.50.2300">
    <property type="match status" value="2"/>
</dbReference>
<proteinExistence type="predicted"/>
<feature type="domain" description="HTH lacI-type" evidence="4">
    <location>
        <begin position="4"/>
        <end position="61"/>
    </location>
</feature>
<dbReference type="SUPFAM" id="SSF47413">
    <property type="entry name" value="lambda repressor-like DNA-binding domains"/>
    <property type="match status" value="1"/>
</dbReference>
<dbReference type="PANTHER" id="PTHR30146">
    <property type="entry name" value="LACI-RELATED TRANSCRIPTIONAL REPRESSOR"/>
    <property type="match status" value="1"/>
</dbReference>
<dbReference type="InterPro" id="IPR010982">
    <property type="entry name" value="Lambda_DNA-bd_dom_sf"/>
</dbReference>
<dbReference type="InterPro" id="IPR046335">
    <property type="entry name" value="LacI/GalR-like_sensor"/>
</dbReference>
<keyword evidence="2" id="KW-0238">DNA-binding</keyword>
<dbReference type="Gene3D" id="1.10.260.40">
    <property type="entry name" value="lambda repressor-like DNA-binding domains"/>
    <property type="match status" value="1"/>
</dbReference>
<comment type="caution">
    <text evidence="5">The sequence shown here is derived from an EMBL/GenBank/DDBJ whole genome shotgun (WGS) entry which is preliminary data.</text>
</comment>
<keyword evidence="1" id="KW-0805">Transcription regulation</keyword>
<dbReference type="CDD" id="cd06267">
    <property type="entry name" value="PBP1_LacI_sugar_binding-like"/>
    <property type="match status" value="1"/>
</dbReference>
<dbReference type="Proteomes" id="UP000187172">
    <property type="component" value="Unassembled WGS sequence"/>
</dbReference>
<organism evidence="5 6">
    <name type="scientific">Paenibacillus rhizosphaerae</name>
    <dbReference type="NCBI Taxonomy" id="297318"/>
    <lineage>
        <taxon>Bacteria</taxon>
        <taxon>Bacillati</taxon>
        <taxon>Bacillota</taxon>
        <taxon>Bacilli</taxon>
        <taxon>Bacillales</taxon>
        <taxon>Paenibacillaceae</taxon>
        <taxon>Paenibacillus</taxon>
    </lineage>
</organism>
<dbReference type="GO" id="GO:0003700">
    <property type="term" value="F:DNA-binding transcription factor activity"/>
    <property type="evidence" value="ECO:0007669"/>
    <property type="project" value="TreeGrafter"/>
</dbReference>
<evidence type="ECO:0000256" key="2">
    <source>
        <dbReference type="ARBA" id="ARBA00023125"/>
    </source>
</evidence>
<dbReference type="Pfam" id="PF00356">
    <property type="entry name" value="LacI"/>
    <property type="match status" value="1"/>
</dbReference>
<protein>
    <recommendedName>
        <fullName evidence="4">HTH lacI-type domain-containing protein</fullName>
    </recommendedName>
</protein>
<evidence type="ECO:0000313" key="5">
    <source>
        <dbReference type="EMBL" id="OMF57423.1"/>
    </source>
</evidence>
<dbReference type="STRING" id="297318.BK138_02075"/>
<accession>A0A1R1F018</accession>
<dbReference type="InterPro" id="IPR000843">
    <property type="entry name" value="HTH_LacI"/>
</dbReference>
<evidence type="ECO:0000256" key="1">
    <source>
        <dbReference type="ARBA" id="ARBA00023015"/>
    </source>
</evidence>
<dbReference type="SMART" id="SM00354">
    <property type="entry name" value="HTH_LACI"/>
    <property type="match status" value="1"/>
</dbReference>
<dbReference type="EMBL" id="MRTP01000001">
    <property type="protein sequence ID" value="OMF57423.1"/>
    <property type="molecule type" value="Genomic_DNA"/>
</dbReference>
<keyword evidence="6" id="KW-1185">Reference proteome</keyword>
<name>A0A1R1F018_9BACL</name>
<dbReference type="CDD" id="cd01392">
    <property type="entry name" value="HTH_LacI"/>
    <property type="match status" value="1"/>
</dbReference>
<dbReference type="AlphaFoldDB" id="A0A1R1F018"/>
<dbReference type="RefSeq" id="WP_076165208.1">
    <property type="nucleotide sequence ID" value="NZ_MRTP01000001.1"/>
</dbReference>